<reference evidence="2 3" key="1">
    <citation type="submission" date="2006-02" db="EMBL/GenBank/DDBJ databases">
        <authorList>
            <person name="Moran M.A."/>
            <person name="Kjelleberg S."/>
            <person name="Egan S."/>
            <person name="Saunders N."/>
            <person name="Thomas T."/>
            <person name="Ferriera S."/>
            <person name="Johnson J."/>
            <person name="Kravitz S."/>
            <person name="Halpern A."/>
            <person name="Remington K."/>
            <person name="Beeson K."/>
            <person name="Tran B."/>
            <person name="Rogers Y.-H."/>
            <person name="Friedman R."/>
            <person name="Venter J.C."/>
        </authorList>
    </citation>
    <scope>NUCLEOTIDE SEQUENCE [LARGE SCALE GENOMIC DNA]</scope>
    <source>
        <strain evidence="2 3">D2</strain>
    </source>
</reference>
<dbReference type="Proteomes" id="UP000006201">
    <property type="component" value="Unassembled WGS sequence"/>
</dbReference>
<feature type="coiled-coil region" evidence="1">
    <location>
        <begin position="126"/>
        <end position="178"/>
    </location>
</feature>
<dbReference type="RefSeq" id="WP_009840074.1">
    <property type="nucleotide sequence ID" value="NZ_CH959301.1"/>
</dbReference>
<keyword evidence="3" id="KW-1185">Reference proteome</keyword>
<evidence type="ECO:0000313" key="2">
    <source>
        <dbReference type="EMBL" id="EAR28242.1"/>
    </source>
</evidence>
<dbReference type="STRING" id="87626.PTD2_20542"/>
<comment type="caution">
    <text evidence="2">The sequence shown here is derived from an EMBL/GenBank/DDBJ whole genome shotgun (WGS) entry which is preliminary data.</text>
</comment>
<dbReference type="AlphaFoldDB" id="A4CA34"/>
<name>A4CA34_9GAMM</name>
<evidence type="ECO:0000256" key="1">
    <source>
        <dbReference type="SAM" id="Coils"/>
    </source>
</evidence>
<evidence type="ECO:0000313" key="3">
    <source>
        <dbReference type="Proteomes" id="UP000006201"/>
    </source>
</evidence>
<sequence length="219" mass="24433">MFLSIQTIANKVAIDTQISKKDANINHQGTLTKFTDALDNASVATGVLDANVKHEIPDSTRTLYKKITDKVTSELDVRLNSREKAISYSRNSIDAILNEPIEVEMTPQDLKRAIIFARLGIDYEKVKELEAKIDLLTLAKEEIEQSIALTATDKATLLEQIEEEQTNLNEKIEALMKGHEGKELDALEQVLYGKQANGVDLLANLQQASEYHLQLRAGE</sequence>
<dbReference type="EMBL" id="AAOH01000004">
    <property type="protein sequence ID" value="EAR28242.1"/>
    <property type="molecule type" value="Genomic_DNA"/>
</dbReference>
<gene>
    <name evidence="2" type="ORF">PTD2_20542</name>
</gene>
<keyword evidence="1" id="KW-0175">Coiled coil</keyword>
<protein>
    <submittedName>
        <fullName evidence="2">Uncharacterized protein</fullName>
    </submittedName>
</protein>
<dbReference type="OrthoDB" id="6309180at2"/>
<dbReference type="HOGENOM" id="CLU_1260568_0_0_6"/>
<dbReference type="eggNOG" id="ENOG5033MMQ">
    <property type="taxonomic scope" value="Bacteria"/>
</dbReference>
<organism evidence="2 3">
    <name type="scientific">Pseudoalteromonas tunicata D2</name>
    <dbReference type="NCBI Taxonomy" id="87626"/>
    <lineage>
        <taxon>Bacteria</taxon>
        <taxon>Pseudomonadati</taxon>
        <taxon>Pseudomonadota</taxon>
        <taxon>Gammaproteobacteria</taxon>
        <taxon>Alteromonadales</taxon>
        <taxon>Pseudoalteromonadaceae</taxon>
        <taxon>Pseudoalteromonas</taxon>
    </lineage>
</organism>
<proteinExistence type="predicted"/>
<accession>A4CA34</accession>